<feature type="region of interest" description="Disordered" evidence="1">
    <location>
        <begin position="40"/>
        <end position="149"/>
    </location>
</feature>
<comment type="caution">
    <text evidence="2">The sequence shown here is derived from an EMBL/GenBank/DDBJ whole genome shotgun (WGS) entry which is preliminary data.</text>
</comment>
<feature type="compositionally biased region" description="Basic residues" evidence="1">
    <location>
        <begin position="56"/>
        <end position="72"/>
    </location>
</feature>
<dbReference type="Proteomes" id="UP001562425">
    <property type="component" value="Unassembled WGS sequence"/>
</dbReference>
<proteinExistence type="predicted"/>
<sequence length="149" mass="17111">MSDTVEVELRTELEFVHLWRRNAIVVVAKASFVRLCEESADRSFRDYSAQTDVKKSTKRSGRSAPTKNRRRKSDPGEELEDRSLRDCSAQTDVKKSTKRPGRSAPTKNRRRKSDPSEEPEDRNLRDCSAQTDVKKFTKRPGRSAPSKKK</sequence>
<feature type="compositionally biased region" description="Basic residues" evidence="1">
    <location>
        <begin position="96"/>
        <end position="112"/>
    </location>
</feature>
<reference evidence="2 3" key="1">
    <citation type="submission" date="2024-05" db="EMBL/GenBank/DDBJ databases">
        <title>Culex pipiens pipiens assembly and annotation.</title>
        <authorList>
            <person name="Alout H."/>
            <person name="Durand T."/>
        </authorList>
    </citation>
    <scope>NUCLEOTIDE SEQUENCE [LARGE SCALE GENOMIC DNA]</scope>
    <source>
        <strain evidence="2">HA-2024</strain>
        <tissue evidence="2">Whole body</tissue>
    </source>
</reference>
<dbReference type="AlphaFoldDB" id="A0ABD1DQ35"/>
<evidence type="ECO:0000313" key="3">
    <source>
        <dbReference type="Proteomes" id="UP001562425"/>
    </source>
</evidence>
<organism evidence="2 3">
    <name type="scientific">Culex pipiens pipiens</name>
    <name type="common">Northern house mosquito</name>
    <dbReference type="NCBI Taxonomy" id="38569"/>
    <lineage>
        <taxon>Eukaryota</taxon>
        <taxon>Metazoa</taxon>
        <taxon>Ecdysozoa</taxon>
        <taxon>Arthropoda</taxon>
        <taxon>Hexapoda</taxon>
        <taxon>Insecta</taxon>
        <taxon>Pterygota</taxon>
        <taxon>Neoptera</taxon>
        <taxon>Endopterygota</taxon>
        <taxon>Diptera</taxon>
        <taxon>Nematocera</taxon>
        <taxon>Culicoidea</taxon>
        <taxon>Culicidae</taxon>
        <taxon>Culicinae</taxon>
        <taxon>Culicini</taxon>
        <taxon>Culex</taxon>
        <taxon>Culex</taxon>
    </lineage>
</organism>
<dbReference type="EMBL" id="JBEHCU010004009">
    <property type="protein sequence ID" value="KAL1401846.1"/>
    <property type="molecule type" value="Genomic_DNA"/>
</dbReference>
<name>A0ABD1DQ35_CULPP</name>
<gene>
    <name evidence="2" type="ORF">pipiens_001917</name>
</gene>
<keyword evidence="3" id="KW-1185">Reference proteome</keyword>
<protein>
    <submittedName>
        <fullName evidence="2">Uncharacterized protein</fullName>
    </submittedName>
</protein>
<feature type="compositionally biased region" description="Basic residues" evidence="1">
    <location>
        <begin position="136"/>
        <end position="149"/>
    </location>
</feature>
<accession>A0ABD1DQ35</accession>
<evidence type="ECO:0000313" key="2">
    <source>
        <dbReference type="EMBL" id="KAL1401846.1"/>
    </source>
</evidence>
<evidence type="ECO:0000256" key="1">
    <source>
        <dbReference type="SAM" id="MobiDB-lite"/>
    </source>
</evidence>